<keyword evidence="11 19" id="KW-0028">Amino-acid biosynthesis</keyword>
<dbReference type="InterPro" id="IPR030960">
    <property type="entry name" value="DHQS/DOIS_N"/>
</dbReference>
<keyword evidence="16 19" id="KW-0057">Aromatic amino acid biosynthesis</keyword>
<dbReference type="GO" id="GO:0003856">
    <property type="term" value="F:3-dehydroquinate synthase activity"/>
    <property type="evidence" value="ECO:0007669"/>
    <property type="project" value="UniProtKB-UniRule"/>
</dbReference>
<comment type="cofactor">
    <cofactor evidence="2 19">
        <name>NAD(+)</name>
        <dbReference type="ChEBI" id="CHEBI:57540"/>
    </cofactor>
</comment>
<evidence type="ECO:0000256" key="10">
    <source>
        <dbReference type="ARBA" id="ARBA00022490"/>
    </source>
</evidence>
<keyword evidence="15 19" id="KW-0520">NAD</keyword>
<organism evidence="22 23">
    <name type="scientific">Limimaricola pyoseonensis</name>
    <dbReference type="NCBI Taxonomy" id="521013"/>
    <lineage>
        <taxon>Bacteria</taxon>
        <taxon>Pseudomonadati</taxon>
        <taxon>Pseudomonadota</taxon>
        <taxon>Alphaproteobacteria</taxon>
        <taxon>Rhodobacterales</taxon>
        <taxon>Paracoccaceae</taxon>
        <taxon>Limimaricola</taxon>
    </lineage>
</organism>
<evidence type="ECO:0000256" key="7">
    <source>
        <dbReference type="ARBA" id="ARBA00005412"/>
    </source>
</evidence>
<dbReference type="GO" id="GO:0008652">
    <property type="term" value="P:amino acid biosynthetic process"/>
    <property type="evidence" value="ECO:0007669"/>
    <property type="project" value="UniProtKB-KW"/>
</dbReference>
<dbReference type="HAMAP" id="MF_00110">
    <property type="entry name" value="DHQ_synthase"/>
    <property type="match status" value="1"/>
</dbReference>
<comment type="cofactor">
    <cofactor evidence="19">
        <name>Co(2+)</name>
        <dbReference type="ChEBI" id="CHEBI:48828"/>
    </cofactor>
    <cofactor evidence="19">
        <name>Zn(2+)</name>
        <dbReference type="ChEBI" id="CHEBI:29105"/>
    </cofactor>
    <text evidence="19">Binds 1 divalent metal cation per subunit. Can use either Co(2+) or Zn(2+).</text>
</comment>
<evidence type="ECO:0000256" key="13">
    <source>
        <dbReference type="ARBA" id="ARBA00022741"/>
    </source>
</evidence>
<evidence type="ECO:0000256" key="6">
    <source>
        <dbReference type="ARBA" id="ARBA00004661"/>
    </source>
</evidence>
<keyword evidence="14 19" id="KW-0862">Zinc</keyword>
<dbReference type="Pfam" id="PF01761">
    <property type="entry name" value="DHQ_synthase"/>
    <property type="match status" value="1"/>
</dbReference>
<dbReference type="CDD" id="cd08195">
    <property type="entry name" value="DHQS"/>
    <property type="match status" value="1"/>
</dbReference>
<dbReference type="SUPFAM" id="SSF56796">
    <property type="entry name" value="Dehydroquinate synthase-like"/>
    <property type="match status" value="1"/>
</dbReference>
<feature type="binding site" evidence="19">
    <location>
        <begin position="137"/>
        <end position="138"/>
    </location>
    <ligand>
        <name>NAD(+)</name>
        <dbReference type="ChEBI" id="CHEBI:57540"/>
    </ligand>
</feature>
<evidence type="ECO:0000256" key="19">
    <source>
        <dbReference type="HAMAP-Rule" id="MF_00110"/>
    </source>
</evidence>
<dbReference type="UniPathway" id="UPA00053">
    <property type="reaction ID" value="UER00085"/>
</dbReference>
<evidence type="ECO:0000313" key="22">
    <source>
        <dbReference type="EMBL" id="SDE06360.1"/>
    </source>
</evidence>
<keyword evidence="23" id="KW-1185">Reference proteome</keyword>
<proteinExistence type="inferred from homology"/>
<dbReference type="PANTHER" id="PTHR43622:SF7">
    <property type="entry name" value="3-DEHYDROQUINATE SYNTHASE, CHLOROPLASTIC"/>
    <property type="match status" value="1"/>
</dbReference>
<evidence type="ECO:0000256" key="12">
    <source>
        <dbReference type="ARBA" id="ARBA00022723"/>
    </source>
</evidence>
<evidence type="ECO:0000256" key="9">
    <source>
        <dbReference type="ARBA" id="ARBA00017684"/>
    </source>
</evidence>
<feature type="binding site" evidence="19">
    <location>
        <position position="255"/>
    </location>
    <ligand>
        <name>Zn(2+)</name>
        <dbReference type="ChEBI" id="CHEBI:29105"/>
    </ligand>
</feature>
<feature type="binding site" evidence="19">
    <location>
        <position position="192"/>
    </location>
    <ligand>
        <name>Zn(2+)</name>
        <dbReference type="ChEBI" id="CHEBI:29105"/>
    </ligand>
</feature>
<dbReference type="AlphaFoldDB" id="A0A1G6ZV15"/>
<feature type="binding site" evidence="19">
    <location>
        <position position="159"/>
    </location>
    <ligand>
        <name>NAD(+)</name>
        <dbReference type="ChEBI" id="CHEBI:57540"/>
    </ligand>
</feature>
<comment type="function">
    <text evidence="4 19">Catalyzes the conversion of 3-deoxy-D-arabino-heptulosonate 7-phosphate (DAHP) to dehydroquinate (DHQ).</text>
</comment>
<sequence length="375" mass="39573">MTAEQPDVATVPVALPGREYEIRIGRGLLDRSGAEIAPLARHGRVAVITDETVAGLHLERLREGLAAGGIAMDSLALPAGEGSKSWVGLSRATEWLLEQRVERGDLVVALGGGVVGDLAGFAAAIARRGVRFVQIPTTLLAQVDSSVGGKTGINTAQGKNLAGAFHQPSRVLADISLLDSLPERELLAGYGEVVKYGLLGDAGFFEWLETHGPALRDGDDAARREAVRRSCEMKAEIVARDETEQGDRALLNLGHTFCHALEAATGYSDRLKHGEGVAIGCALAFDLSSRLGLCPQEDPSRVRAHLAQMGMSCDIAAIPGELPGAEALLELMGQDKKVQDGRLRFVLARKIGEAFVTSDVPPDAVLAVLRDSAAA</sequence>
<evidence type="ECO:0000259" key="20">
    <source>
        <dbReference type="Pfam" id="PF01761"/>
    </source>
</evidence>
<evidence type="ECO:0000256" key="14">
    <source>
        <dbReference type="ARBA" id="ARBA00022833"/>
    </source>
</evidence>
<evidence type="ECO:0000256" key="4">
    <source>
        <dbReference type="ARBA" id="ARBA00003485"/>
    </source>
</evidence>
<dbReference type="Proteomes" id="UP000198922">
    <property type="component" value="Unassembled WGS sequence"/>
</dbReference>
<comment type="similarity">
    <text evidence="7 19">Belongs to the sugar phosphate cyclases superfamily. Dehydroquinate synthase family.</text>
</comment>
<dbReference type="EC" id="4.2.3.4" evidence="8 19"/>
<dbReference type="OrthoDB" id="9806583at2"/>
<protein>
    <recommendedName>
        <fullName evidence="9 19">3-dehydroquinate synthase</fullName>
        <shortName evidence="19">DHQS</shortName>
        <ecNumber evidence="8 19">4.2.3.4</ecNumber>
    </recommendedName>
</protein>
<evidence type="ECO:0000256" key="11">
    <source>
        <dbReference type="ARBA" id="ARBA00022605"/>
    </source>
</evidence>
<dbReference type="GO" id="GO:0009423">
    <property type="term" value="P:chorismate biosynthetic process"/>
    <property type="evidence" value="ECO:0007669"/>
    <property type="project" value="UniProtKB-UniRule"/>
</dbReference>
<dbReference type="InterPro" id="IPR030963">
    <property type="entry name" value="DHQ_synth_fam"/>
</dbReference>
<dbReference type="EMBL" id="FNAT01000001">
    <property type="protein sequence ID" value="SDE06360.1"/>
    <property type="molecule type" value="Genomic_DNA"/>
</dbReference>
<dbReference type="InterPro" id="IPR016037">
    <property type="entry name" value="DHQ_synth_AroB"/>
</dbReference>
<evidence type="ECO:0000256" key="17">
    <source>
        <dbReference type="ARBA" id="ARBA00023239"/>
    </source>
</evidence>
<evidence type="ECO:0000256" key="1">
    <source>
        <dbReference type="ARBA" id="ARBA00001393"/>
    </source>
</evidence>
<evidence type="ECO:0000256" key="2">
    <source>
        <dbReference type="ARBA" id="ARBA00001911"/>
    </source>
</evidence>
<dbReference type="STRING" id="521013.SAMN04488567_0687"/>
<reference evidence="23" key="1">
    <citation type="submission" date="2016-10" db="EMBL/GenBank/DDBJ databases">
        <authorList>
            <person name="Varghese N."/>
            <person name="Submissions S."/>
        </authorList>
    </citation>
    <scope>NUCLEOTIDE SEQUENCE [LARGE SCALE GENOMIC DNA]</scope>
    <source>
        <strain evidence="23">DSM 21424</strain>
    </source>
</reference>
<evidence type="ECO:0000256" key="18">
    <source>
        <dbReference type="ARBA" id="ARBA00023285"/>
    </source>
</evidence>
<evidence type="ECO:0000256" key="5">
    <source>
        <dbReference type="ARBA" id="ARBA00004496"/>
    </source>
</evidence>
<feature type="binding site" evidence="19">
    <location>
        <position position="150"/>
    </location>
    <ligand>
        <name>NAD(+)</name>
        <dbReference type="ChEBI" id="CHEBI:57540"/>
    </ligand>
</feature>
<dbReference type="InterPro" id="IPR056179">
    <property type="entry name" value="DHQS_C"/>
</dbReference>
<evidence type="ECO:0000259" key="21">
    <source>
        <dbReference type="Pfam" id="PF24621"/>
    </source>
</evidence>
<evidence type="ECO:0000256" key="16">
    <source>
        <dbReference type="ARBA" id="ARBA00023141"/>
    </source>
</evidence>
<name>A0A1G6ZV15_9RHOB</name>
<dbReference type="FunFam" id="3.40.50.1970:FF:000007">
    <property type="entry name" value="Pentafunctional AROM polypeptide"/>
    <property type="match status" value="1"/>
</dbReference>
<dbReference type="Gene3D" id="1.20.1090.10">
    <property type="entry name" value="Dehydroquinate synthase-like - alpha domain"/>
    <property type="match status" value="1"/>
</dbReference>
<dbReference type="Pfam" id="PF24621">
    <property type="entry name" value="DHQS_C"/>
    <property type="match status" value="1"/>
</dbReference>
<comment type="cofactor">
    <cofactor evidence="3">
        <name>Zn(2+)</name>
        <dbReference type="ChEBI" id="CHEBI:29105"/>
    </cofactor>
</comment>
<dbReference type="GO" id="GO:0009073">
    <property type="term" value="P:aromatic amino acid family biosynthetic process"/>
    <property type="evidence" value="ECO:0007669"/>
    <property type="project" value="UniProtKB-KW"/>
</dbReference>
<feature type="binding site" evidence="19">
    <location>
        <position position="273"/>
    </location>
    <ligand>
        <name>Zn(2+)</name>
        <dbReference type="ChEBI" id="CHEBI:29105"/>
    </ligand>
</feature>
<feature type="domain" description="3-dehydroquinate synthase C-terminal" evidence="21">
    <location>
        <begin position="189"/>
        <end position="338"/>
    </location>
</feature>
<comment type="caution">
    <text evidence="19">Lacks conserved residue(s) required for the propagation of feature annotation.</text>
</comment>
<dbReference type="GO" id="GO:0046872">
    <property type="term" value="F:metal ion binding"/>
    <property type="evidence" value="ECO:0007669"/>
    <property type="project" value="UniProtKB-KW"/>
</dbReference>
<feature type="binding site" evidence="19">
    <location>
        <begin position="113"/>
        <end position="117"/>
    </location>
    <ligand>
        <name>NAD(+)</name>
        <dbReference type="ChEBI" id="CHEBI:57540"/>
    </ligand>
</feature>
<keyword evidence="13 19" id="KW-0547">Nucleotide-binding</keyword>
<keyword evidence="10 19" id="KW-0963">Cytoplasm</keyword>
<accession>A0A1G6ZV15</accession>
<keyword evidence="12 19" id="KW-0479">Metal-binding</keyword>
<keyword evidence="18 19" id="KW-0170">Cobalt</keyword>
<evidence type="ECO:0000256" key="15">
    <source>
        <dbReference type="ARBA" id="ARBA00023027"/>
    </source>
</evidence>
<dbReference type="GO" id="GO:0005737">
    <property type="term" value="C:cytoplasm"/>
    <property type="evidence" value="ECO:0007669"/>
    <property type="project" value="UniProtKB-SubCell"/>
</dbReference>
<dbReference type="PANTHER" id="PTHR43622">
    <property type="entry name" value="3-DEHYDROQUINATE SYNTHASE"/>
    <property type="match status" value="1"/>
</dbReference>
<evidence type="ECO:0000256" key="3">
    <source>
        <dbReference type="ARBA" id="ARBA00001947"/>
    </source>
</evidence>
<feature type="domain" description="3-dehydroquinate synthase N-terminal" evidence="20">
    <location>
        <begin position="75"/>
        <end position="186"/>
    </location>
</feature>
<evidence type="ECO:0000313" key="23">
    <source>
        <dbReference type="Proteomes" id="UP000198922"/>
    </source>
</evidence>
<comment type="catalytic activity">
    <reaction evidence="1 19">
        <text>7-phospho-2-dehydro-3-deoxy-D-arabino-heptonate = 3-dehydroquinate + phosphate</text>
        <dbReference type="Rhea" id="RHEA:21968"/>
        <dbReference type="ChEBI" id="CHEBI:32364"/>
        <dbReference type="ChEBI" id="CHEBI:43474"/>
        <dbReference type="ChEBI" id="CHEBI:58394"/>
        <dbReference type="EC" id="4.2.3.4"/>
    </reaction>
</comment>
<dbReference type="Gene3D" id="3.40.50.1970">
    <property type="match status" value="1"/>
</dbReference>
<dbReference type="InterPro" id="IPR050071">
    <property type="entry name" value="Dehydroquinate_synthase"/>
</dbReference>
<comment type="subcellular location">
    <subcellularLocation>
        <location evidence="5 19">Cytoplasm</location>
    </subcellularLocation>
</comment>
<dbReference type="RefSeq" id="WP_090109331.1">
    <property type="nucleotide sequence ID" value="NZ_FNAT01000001.1"/>
</dbReference>
<evidence type="ECO:0000256" key="8">
    <source>
        <dbReference type="ARBA" id="ARBA00013031"/>
    </source>
</evidence>
<comment type="pathway">
    <text evidence="6 19">Metabolic intermediate biosynthesis; chorismate biosynthesis; chorismate from D-erythrose 4-phosphate and phosphoenolpyruvate: step 2/7.</text>
</comment>
<keyword evidence="17 19" id="KW-0456">Lyase</keyword>
<gene>
    <name evidence="19" type="primary">aroB</name>
    <name evidence="22" type="ORF">SAMN04488567_0687</name>
</gene>
<dbReference type="GO" id="GO:0000166">
    <property type="term" value="F:nucleotide binding"/>
    <property type="evidence" value="ECO:0007669"/>
    <property type="project" value="UniProtKB-KW"/>
</dbReference>
<dbReference type="NCBIfam" id="TIGR01357">
    <property type="entry name" value="aroB"/>
    <property type="match status" value="1"/>
</dbReference>
<dbReference type="PIRSF" id="PIRSF001455">
    <property type="entry name" value="DHQ_synth"/>
    <property type="match status" value="1"/>
</dbReference>